<dbReference type="EMBL" id="SAYW01000004">
    <property type="protein sequence ID" value="RWU06519.1"/>
    <property type="molecule type" value="Genomic_DNA"/>
</dbReference>
<feature type="domain" description="UspA" evidence="2">
    <location>
        <begin position="1"/>
        <end position="135"/>
    </location>
</feature>
<dbReference type="RefSeq" id="WP_113648174.1">
    <property type="nucleotide sequence ID" value="NZ_QMHN01000004.1"/>
</dbReference>
<sequence length="269" mass="30110">MKTIIVATDFSAEADHAMTYAAAAAAERGYKLVLYNLYNTSIHAMNARVSGSEMDKISTWRRDKLKEIAELISGIYHIKTDIHFASGDFYEELVGCIHLHSADLLVMGMPEKSLEQDLLGNTITQVIDRLKFPTLSIPLQAQYKGIKHILFACDIARGVHAKILNDVKVLAKDFGATVEVFHVRQRAEDLSNSEELNLVDHSLAQVDHFYKQVQSSKIIKAIEDEIIASQTDLLVMVPYRHGFWDSLLRKSKTRVMASGNSVPLLSLPL</sequence>
<dbReference type="Proteomes" id="UP000284120">
    <property type="component" value="Unassembled WGS sequence"/>
</dbReference>
<dbReference type="PANTHER" id="PTHR46268">
    <property type="entry name" value="STRESS RESPONSE PROTEIN NHAX"/>
    <property type="match status" value="1"/>
</dbReference>
<dbReference type="AlphaFoldDB" id="A0A443YRS5"/>
<dbReference type="Pfam" id="PF00582">
    <property type="entry name" value="Usp"/>
    <property type="match status" value="1"/>
</dbReference>
<dbReference type="InterPro" id="IPR006015">
    <property type="entry name" value="Universal_stress_UspA"/>
</dbReference>
<proteinExistence type="inferred from homology"/>
<dbReference type="InterPro" id="IPR006016">
    <property type="entry name" value="UspA"/>
</dbReference>
<reference evidence="3 4" key="1">
    <citation type="submission" date="2018-06" db="EMBL/GenBank/DDBJ databases">
        <title>Pedobacter endophyticus sp. nov., an endophytic bacterium isolated from a leaf of Triticum aestivum.</title>
        <authorList>
            <person name="Zhang L."/>
        </authorList>
    </citation>
    <scope>NUCLEOTIDE SEQUENCE [LARGE SCALE GENOMIC DNA]</scope>
    <source>
        <strain evidence="3 4">CM134L-2</strain>
    </source>
</reference>
<evidence type="ECO:0000259" key="2">
    <source>
        <dbReference type="Pfam" id="PF00582"/>
    </source>
</evidence>
<gene>
    <name evidence="3" type="ORF">DPV69_14630</name>
</gene>
<accession>A0A443YRS5</accession>
<comment type="similarity">
    <text evidence="1">Belongs to the universal stress protein A family.</text>
</comment>
<name>A0A443YRS5_9SPHI</name>
<dbReference type="SUPFAM" id="SSF52402">
    <property type="entry name" value="Adenine nucleotide alpha hydrolases-like"/>
    <property type="match status" value="2"/>
</dbReference>
<dbReference type="PANTHER" id="PTHR46268:SF6">
    <property type="entry name" value="UNIVERSAL STRESS PROTEIN UP12"/>
    <property type="match status" value="1"/>
</dbReference>
<keyword evidence="4" id="KW-1185">Reference proteome</keyword>
<dbReference type="CDD" id="cd00293">
    <property type="entry name" value="USP-like"/>
    <property type="match status" value="1"/>
</dbReference>
<protein>
    <submittedName>
        <fullName evidence="3">Universal stress protein</fullName>
    </submittedName>
</protein>
<dbReference type="Gene3D" id="3.40.50.12370">
    <property type="match status" value="1"/>
</dbReference>
<evidence type="ECO:0000313" key="4">
    <source>
        <dbReference type="Proteomes" id="UP000284120"/>
    </source>
</evidence>
<dbReference type="OrthoDB" id="9788959at2"/>
<comment type="caution">
    <text evidence="3">The sequence shown here is derived from an EMBL/GenBank/DDBJ whole genome shotgun (WGS) entry which is preliminary data.</text>
</comment>
<dbReference type="PRINTS" id="PR01438">
    <property type="entry name" value="UNVRSLSTRESS"/>
</dbReference>
<evidence type="ECO:0000256" key="1">
    <source>
        <dbReference type="ARBA" id="ARBA00008791"/>
    </source>
</evidence>
<evidence type="ECO:0000313" key="3">
    <source>
        <dbReference type="EMBL" id="RWU06519.1"/>
    </source>
</evidence>
<organism evidence="3 4">
    <name type="scientific">Pedobacter chitinilyticus</name>
    <dbReference type="NCBI Taxonomy" id="2233776"/>
    <lineage>
        <taxon>Bacteria</taxon>
        <taxon>Pseudomonadati</taxon>
        <taxon>Bacteroidota</taxon>
        <taxon>Sphingobacteriia</taxon>
        <taxon>Sphingobacteriales</taxon>
        <taxon>Sphingobacteriaceae</taxon>
        <taxon>Pedobacter</taxon>
    </lineage>
</organism>